<keyword evidence="3" id="KW-1185">Reference proteome</keyword>
<accession>A0ABN6N4B0</accession>
<dbReference type="Gene3D" id="3.30.70.1440">
    <property type="entry name" value="Multidrug efflux transporter AcrB pore domain"/>
    <property type="match status" value="1"/>
</dbReference>
<dbReference type="SUPFAM" id="SSF82714">
    <property type="entry name" value="Multidrug efflux transporter AcrB TolC docking domain, DN and DC subdomains"/>
    <property type="match status" value="2"/>
</dbReference>
<dbReference type="Proteomes" id="UP001162734">
    <property type="component" value="Chromosome"/>
</dbReference>
<sequence length="1034" mass="110657">MSISEPFIRRPIGTSLLAAALLLVGAAAYTQLPVAPLPRVDFPTINVSAGLPGASPETMASAVATPLERRFGRIAGLTEITSVSSLGQTSLTLQFDLDRDVDAAARDVQAAINAAAGDLPAGLPTRPNYRKVNPADAPILILSVSSETLPLSRVYDAANTVLAQKISQVPGVGQVFVGGGQQPAVRVQVDPGALAGAGLGLEDVRQALATGTIDQPKGSLSGPTQDQPIAANDQLGDAATFRPLVLGYQNGAALRLGDVADVVDSVENERVAGWIDSRRSVVMIVRRQPGANIVEVIESVKRLLPQLTRSISPAIHVSVAMDRSQTIRASLKDVEFSLALSVVLVVLVVFAFLRSGWATLIPSVAVPLSLVGTFAGMYLCGYSLDNLSLMALTISTGFVVDDAIVVTENVARFVEQGRPPMEAALEGARQIGFTIVSITLSLLAVFIPILLMGGIVGRLFREFAVTLSMAIGFSALVSLTLTPMMASRLLRPESGRAHGRLWQASESFFSALLRGYDRGLGWVLDHEPLMLLATAGAVALTVFLYVVVPKGLFPQQDTGQLMGVTEAPQDISFPAMKARQEAVNEVVKAHPAVDHTTSFIGGGGGVNTGNIFIALKPLDRRKQTADEVINELRPKLARVPGITLFLQSVQDVRVGGRGSRTQYQYTLQDANLDELNEWAPRVLEKLKTLPQLRDVATDQQTQARQIVIEIDRDTAARLGIAPQQVDDALYDGFGQRQVATRFTQRNQYRVILEVKPRFQQAPADLARVWVRSTTGAQVPLSAIARWREAPTSLSVNHQGQFPAVTLSFNLAPDVSLSQALEAVRKAESQIGLPASVNASFQGTAQAFVQSLASEPWLILAALIAIYIVLGVLYESLVHPLTIISTLPSAGVGALLALMAVRTEFSIIGLIGIILLMGIVKKNAIMMIDFAIEAERDEGLSTREAIHKACLLRFRPIMMTTLAALLGGLPLALGTGVGAELRRPLGITIVGGLLFSQLLTLFTTPVIYVALDRFTRRRRRADALAEPRPAEPRPA</sequence>
<dbReference type="Gene3D" id="1.20.1640.10">
    <property type="entry name" value="Multidrug efflux transporter AcrB transmembrane domain"/>
    <property type="match status" value="2"/>
</dbReference>
<feature type="transmembrane region" description="Helical" evidence="1">
    <location>
        <begin position="360"/>
        <end position="384"/>
    </location>
</feature>
<feature type="transmembrane region" description="Helical" evidence="1">
    <location>
        <begin position="336"/>
        <end position="353"/>
    </location>
</feature>
<gene>
    <name evidence="2" type="ORF">AMPC_10090</name>
</gene>
<evidence type="ECO:0000313" key="2">
    <source>
        <dbReference type="EMBL" id="BDG07896.1"/>
    </source>
</evidence>
<name>A0ABN6N4B0_9BACT</name>
<keyword evidence="1" id="KW-0472">Membrane</keyword>
<dbReference type="PRINTS" id="PR00702">
    <property type="entry name" value="ACRIFLAVINRP"/>
</dbReference>
<feature type="transmembrane region" description="Helical" evidence="1">
    <location>
        <begin position="893"/>
        <end position="919"/>
    </location>
</feature>
<reference evidence="3" key="1">
    <citation type="journal article" date="2022" name="Int. J. Syst. Evol. Microbiol.">
        <title>Anaeromyxobacter oryzae sp. nov., Anaeromyxobacter diazotrophicus sp. nov. and Anaeromyxobacter paludicola sp. nov., isolated from paddy soils.</title>
        <authorList>
            <person name="Itoh H."/>
            <person name="Xu Z."/>
            <person name="Mise K."/>
            <person name="Masuda Y."/>
            <person name="Ushijima N."/>
            <person name="Hayakawa C."/>
            <person name="Shiratori Y."/>
            <person name="Senoo K."/>
        </authorList>
    </citation>
    <scope>NUCLEOTIDE SEQUENCE [LARGE SCALE GENOMIC DNA]</scope>
    <source>
        <strain evidence="3">Red630</strain>
    </source>
</reference>
<organism evidence="2 3">
    <name type="scientific">Anaeromyxobacter paludicola</name>
    <dbReference type="NCBI Taxonomy" id="2918171"/>
    <lineage>
        <taxon>Bacteria</taxon>
        <taxon>Pseudomonadati</taxon>
        <taxon>Myxococcota</taxon>
        <taxon>Myxococcia</taxon>
        <taxon>Myxococcales</taxon>
        <taxon>Cystobacterineae</taxon>
        <taxon>Anaeromyxobacteraceae</taxon>
        <taxon>Anaeromyxobacter</taxon>
    </lineage>
</organism>
<dbReference type="NCBIfam" id="NF033617">
    <property type="entry name" value="RND_permease_2"/>
    <property type="match status" value="1"/>
</dbReference>
<feature type="transmembrane region" description="Helical" evidence="1">
    <location>
        <begin position="984"/>
        <end position="1010"/>
    </location>
</feature>
<feature type="transmembrane region" description="Helical" evidence="1">
    <location>
        <begin position="529"/>
        <end position="548"/>
    </location>
</feature>
<dbReference type="SUPFAM" id="SSF82866">
    <property type="entry name" value="Multidrug efflux transporter AcrB transmembrane domain"/>
    <property type="match status" value="2"/>
</dbReference>
<dbReference type="Gene3D" id="3.30.70.1430">
    <property type="entry name" value="Multidrug efflux transporter AcrB pore domain"/>
    <property type="match status" value="2"/>
</dbReference>
<dbReference type="InterPro" id="IPR027463">
    <property type="entry name" value="AcrB_DN_DC_subdom"/>
</dbReference>
<dbReference type="InterPro" id="IPR001036">
    <property type="entry name" value="Acrflvin-R"/>
</dbReference>
<feature type="transmembrane region" description="Helical" evidence="1">
    <location>
        <begin position="956"/>
        <end position="978"/>
    </location>
</feature>
<evidence type="ECO:0000256" key="1">
    <source>
        <dbReference type="SAM" id="Phobius"/>
    </source>
</evidence>
<feature type="transmembrane region" description="Helical" evidence="1">
    <location>
        <begin position="463"/>
        <end position="486"/>
    </location>
</feature>
<protein>
    <submittedName>
        <fullName evidence="2">Acriflavine resistance protein B</fullName>
    </submittedName>
</protein>
<dbReference type="RefSeq" id="WP_248344882.1">
    <property type="nucleotide sequence ID" value="NZ_AP025592.1"/>
</dbReference>
<feature type="transmembrane region" description="Helical" evidence="1">
    <location>
        <begin position="856"/>
        <end position="873"/>
    </location>
</feature>
<dbReference type="EMBL" id="AP025592">
    <property type="protein sequence ID" value="BDG07896.1"/>
    <property type="molecule type" value="Genomic_DNA"/>
</dbReference>
<proteinExistence type="predicted"/>
<feature type="transmembrane region" description="Helical" evidence="1">
    <location>
        <begin position="431"/>
        <end position="451"/>
    </location>
</feature>
<dbReference type="Pfam" id="PF00873">
    <property type="entry name" value="ACR_tran"/>
    <property type="match status" value="1"/>
</dbReference>
<dbReference type="PANTHER" id="PTHR32063:SF21">
    <property type="entry name" value="MULTIDRUG RESISTANCE PROTEIN MDTB"/>
    <property type="match status" value="1"/>
</dbReference>
<dbReference type="Gene3D" id="3.30.2090.10">
    <property type="entry name" value="Multidrug efflux transporter AcrB TolC docking domain, DN and DC subdomains"/>
    <property type="match status" value="2"/>
</dbReference>
<keyword evidence="1" id="KW-1133">Transmembrane helix</keyword>
<evidence type="ECO:0000313" key="3">
    <source>
        <dbReference type="Proteomes" id="UP001162734"/>
    </source>
</evidence>
<keyword evidence="1" id="KW-0812">Transmembrane</keyword>
<dbReference type="Gene3D" id="3.30.70.1320">
    <property type="entry name" value="Multidrug efflux transporter AcrB pore domain like"/>
    <property type="match status" value="1"/>
</dbReference>
<dbReference type="SUPFAM" id="SSF82693">
    <property type="entry name" value="Multidrug efflux transporter AcrB pore domain, PN1, PN2, PC1 and PC2 subdomains"/>
    <property type="match status" value="3"/>
</dbReference>
<dbReference type="PANTHER" id="PTHR32063">
    <property type="match status" value="1"/>
</dbReference>